<proteinExistence type="predicted"/>
<dbReference type="InterPro" id="IPR009057">
    <property type="entry name" value="Homeodomain-like_sf"/>
</dbReference>
<name>A0ABM1A482_APLCA</name>
<dbReference type="SUPFAM" id="SSF46689">
    <property type="entry name" value="Homeodomain-like"/>
    <property type="match status" value="1"/>
</dbReference>
<dbReference type="Gene3D" id="1.10.10.60">
    <property type="entry name" value="Homeodomain-like"/>
    <property type="match status" value="1"/>
</dbReference>
<gene>
    <name evidence="2" type="primary">LOC106012343</name>
</gene>
<reference evidence="2" key="1">
    <citation type="submission" date="2025-08" db="UniProtKB">
        <authorList>
            <consortium name="RefSeq"/>
        </authorList>
    </citation>
    <scope>IDENTIFICATION</scope>
</reference>
<evidence type="ECO:0000313" key="1">
    <source>
        <dbReference type="Proteomes" id="UP000694888"/>
    </source>
</evidence>
<dbReference type="Pfam" id="PF13551">
    <property type="entry name" value="HTH_29"/>
    <property type="match status" value="1"/>
</dbReference>
<sequence>MPRLTNEERNQAVGMLRANTPVANVARTFNVTRDTIYRLMNRLQKSGSVQDGPRTGRPRATTPALDQYIRVLHLRDRFRPATKTAREWKGRRLCADALDLSRSPWNSYVQHLQTLLWNNIPQLPIQRLVQSMRQSCTEVANA</sequence>
<protein>
    <submittedName>
        <fullName evidence="2">Uncharacterized protein LOC106012343</fullName>
    </submittedName>
</protein>
<dbReference type="RefSeq" id="XP_012940515.1">
    <property type="nucleotide sequence ID" value="XM_013085061.1"/>
</dbReference>
<dbReference type="Proteomes" id="UP000694888">
    <property type="component" value="Unplaced"/>
</dbReference>
<accession>A0ABM1A482</accession>
<organism evidence="1 2">
    <name type="scientific">Aplysia californica</name>
    <name type="common">California sea hare</name>
    <dbReference type="NCBI Taxonomy" id="6500"/>
    <lineage>
        <taxon>Eukaryota</taxon>
        <taxon>Metazoa</taxon>
        <taxon>Spiralia</taxon>
        <taxon>Lophotrochozoa</taxon>
        <taxon>Mollusca</taxon>
        <taxon>Gastropoda</taxon>
        <taxon>Heterobranchia</taxon>
        <taxon>Euthyneura</taxon>
        <taxon>Tectipleura</taxon>
        <taxon>Aplysiida</taxon>
        <taxon>Aplysioidea</taxon>
        <taxon>Aplysiidae</taxon>
        <taxon>Aplysia</taxon>
    </lineage>
</organism>
<evidence type="ECO:0000313" key="2">
    <source>
        <dbReference type="RefSeq" id="XP_012940515.1"/>
    </source>
</evidence>
<dbReference type="GeneID" id="106012343"/>
<keyword evidence="1" id="KW-1185">Reference proteome</keyword>